<dbReference type="PANTHER" id="PTHR11804">
    <property type="entry name" value="PROTEASE M3 THIMET OLIGOPEPTIDASE-RELATED"/>
    <property type="match status" value="1"/>
</dbReference>
<dbReference type="RefSeq" id="WP_093918251.1">
    <property type="nucleotide sequence ID" value="NZ_FONW01000001.1"/>
</dbReference>
<dbReference type="PANTHER" id="PTHR11804:SF84">
    <property type="entry name" value="SACCHAROLYSIN"/>
    <property type="match status" value="1"/>
</dbReference>
<feature type="domain" description="Peptidase M3A/M3B catalytic" evidence="8">
    <location>
        <begin position="229"/>
        <end position="610"/>
    </location>
</feature>
<dbReference type="InterPro" id="IPR013647">
    <property type="entry name" value="OligopepF_N_dom"/>
</dbReference>
<dbReference type="SUPFAM" id="SSF55486">
    <property type="entry name" value="Metalloproteases ('zincins'), catalytic domain"/>
    <property type="match status" value="1"/>
</dbReference>
<dbReference type="STRING" id="655355.SAMN05216283_101520"/>
<feature type="domain" description="Oligopeptidase F N-terminal" evidence="9">
    <location>
        <begin position="137"/>
        <end position="204"/>
    </location>
</feature>
<dbReference type="EC" id="3.4.24.-" evidence="6"/>
<dbReference type="Gene3D" id="1.10.287.830">
    <property type="entry name" value="putative peptidase helix hairpin domain like"/>
    <property type="match status" value="1"/>
</dbReference>
<keyword evidence="5 6" id="KW-0482">Metalloprotease</keyword>
<dbReference type="CDD" id="cd09608">
    <property type="entry name" value="M3B_PepF"/>
    <property type="match status" value="1"/>
</dbReference>
<evidence type="ECO:0000256" key="2">
    <source>
        <dbReference type="ARBA" id="ARBA00022723"/>
    </source>
</evidence>
<dbReference type="Gene3D" id="1.10.1370.20">
    <property type="entry name" value="Oligoendopeptidase f, C-terminal domain"/>
    <property type="match status" value="1"/>
</dbReference>
<evidence type="ECO:0000259" key="8">
    <source>
        <dbReference type="Pfam" id="PF01432"/>
    </source>
</evidence>
<dbReference type="GO" id="GO:0006508">
    <property type="term" value="P:proteolysis"/>
    <property type="evidence" value="ECO:0007669"/>
    <property type="project" value="UniProtKB-KW"/>
</dbReference>
<keyword evidence="4 6" id="KW-0862">Zinc</keyword>
<feature type="chain" id="PRO_5011481270" description="Oligopeptidase F" evidence="7">
    <location>
        <begin position="21"/>
        <end position="630"/>
    </location>
</feature>
<comment type="function">
    <text evidence="6">Has oligopeptidase activity and degrades a variety of small bioactive peptides.</text>
</comment>
<dbReference type="NCBIfam" id="TIGR00181">
    <property type="entry name" value="pepF"/>
    <property type="match status" value="1"/>
</dbReference>
<evidence type="ECO:0000259" key="9">
    <source>
        <dbReference type="Pfam" id="PF08439"/>
    </source>
</evidence>
<keyword evidence="2 6" id="KW-0479">Metal-binding</keyword>
<evidence type="ECO:0000256" key="3">
    <source>
        <dbReference type="ARBA" id="ARBA00022801"/>
    </source>
</evidence>
<protein>
    <recommendedName>
        <fullName evidence="6">Oligopeptidase F</fullName>
        <ecNumber evidence="6">3.4.24.-</ecNumber>
    </recommendedName>
</protein>
<accession>A0A1I2BV26</accession>
<evidence type="ECO:0000256" key="6">
    <source>
        <dbReference type="RuleBase" id="RU368091"/>
    </source>
</evidence>
<proteinExistence type="inferred from homology"/>
<keyword evidence="1 6" id="KW-0645">Protease</keyword>
<evidence type="ECO:0000256" key="7">
    <source>
        <dbReference type="SAM" id="SignalP"/>
    </source>
</evidence>
<evidence type="ECO:0000313" key="11">
    <source>
        <dbReference type="Proteomes" id="UP000198964"/>
    </source>
</evidence>
<dbReference type="GO" id="GO:0046872">
    <property type="term" value="F:metal ion binding"/>
    <property type="evidence" value="ECO:0007669"/>
    <property type="project" value="UniProtKB-UniRule"/>
</dbReference>
<keyword evidence="11" id="KW-1185">Reference proteome</keyword>
<dbReference type="GO" id="GO:0006518">
    <property type="term" value="P:peptide metabolic process"/>
    <property type="evidence" value="ECO:0007669"/>
    <property type="project" value="TreeGrafter"/>
</dbReference>
<organism evidence="10 11">
    <name type="scientific">Sunxiuqinia elliptica</name>
    <dbReference type="NCBI Taxonomy" id="655355"/>
    <lineage>
        <taxon>Bacteria</taxon>
        <taxon>Pseudomonadati</taxon>
        <taxon>Bacteroidota</taxon>
        <taxon>Bacteroidia</taxon>
        <taxon>Marinilabiliales</taxon>
        <taxon>Prolixibacteraceae</taxon>
        <taxon>Sunxiuqinia</taxon>
    </lineage>
</organism>
<dbReference type="GO" id="GO:0004222">
    <property type="term" value="F:metalloendopeptidase activity"/>
    <property type="evidence" value="ECO:0007669"/>
    <property type="project" value="UniProtKB-UniRule"/>
</dbReference>
<dbReference type="Pfam" id="PF01432">
    <property type="entry name" value="Peptidase_M3"/>
    <property type="match status" value="1"/>
</dbReference>
<feature type="signal peptide" evidence="7">
    <location>
        <begin position="1"/>
        <end position="20"/>
    </location>
</feature>
<comment type="cofactor">
    <cofactor evidence="6">
        <name>Zn(2+)</name>
        <dbReference type="ChEBI" id="CHEBI:29105"/>
    </cofactor>
    <text evidence="6">Binds 1 zinc ion.</text>
</comment>
<dbReference type="EMBL" id="FONW01000001">
    <property type="protein sequence ID" value="SFE59952.1"/>
    <property type="molecule type" value="Genomic_DNA"/>
</dbReference>
<keyword evidence="3 6" id="KW-0378">Hydrolase</keyword>
<dbReference type="AlphaFoldDB" id="A0A1I2BV26"/>
<keyword evidence="7" id="KW-0732">Signal</keyword>
<evidence type="ECO:0000256" key="4">
    <source>
        <dbReference type="ARBA" id="ARBA00022833"/>
    </source>
</evidence>
<dbReference type="InterPro" id="IPR004438">
    <property type="entry name" value="Peptidase_M3B"/>
</dbReference>
<dbReference type="InterPro" id="IPR042088">
    <property type="entry name" value="OligoPept_F_C"/>
</dbReference>
<evidence type="ECO:0000256" key="5">
    <source>
        <dbReference type="ARBA" id="ARBA00023049"/>
    </source>
</evidence>
<sequence>MKRINLKLNVILLTILAMFAAMNSYSQQTREEIPAKYKWNLTDLYASDEAWRDAVESLTLKLDEVEQFKGTLTKSASNLLKALEFNTELSKEASKIYLYAGMNSDLDTRDMKYNGMKQELQSLFSNFGAKAAFIQPEILAADWETIEGFLKEEPKLEIYRMGLENMFRTKAHTLSEAEERIMALSGMVGSVPQAVYGTFSNAEMPKPEVTLSDGSTIAIGSAEYGRYRASSNRADRETVFNAYWNNFAKFKASYGEMLYGNVKSDIFNARARHYDSSLEASLYPNNIPAEVYHSLVDNVNENLPAFHRYLKIKQRMMGVDTLKYLDLYAPVVKDVDLKYSYDEATTLILEALKPLGKEYVSTVEKAVDERWIDVYPTPGKRSGAYSNGAFYDGHPFILLNYNDLYDDVSTLAHELGHTMQSYFSNKTQPYPTADYETFVAEVASTFNEVLLFNYMIDRVEDDDVKLSILMEWLDRFKGTLFRQTQFAEFELKIHEEAEKGKPLTGDEFSEIYADIVNRYYGHKEGVCHVDDYMHMEWAYIPHFYYNFYVYQYSTSFTASISLAEKVMSGDKQALDNYIEFLSAGGSDYPIELLKKAGVDMTSTEPFEKTIASMNKVMDEIEKILDKKEKE</sequence>
<comment type="similarity">
    <text evidence="6">Belongs to the peptidase M3B family.</text>
</comment>
<dbReference type="InterPro" id="IPR001567">
    <property type="entry name" value="Pept_M3A_M3B_dom"/>
</dbReference>
<reference evidence="10 11" key="1">
    <citation type="submission" date="2016-10" db="EMBL/GenBank/DDBJ databases">
        <authorList>
            <person name="de Groot N.N."/>
        </authorList>
    </citation>
    <scope>NUCLEOTIDE SEQUENCE [LARGE SCALE GENOMIC DNA]</scope>
    <source>
        <strain evidence="10 11">CGMCC 1.9156</strain>
    </source>
</reference>
<evidence type="ECO:0000256" key="1">
    <source>
        <dbReference type="ARBA" id="ARBA00022670"/>
    </source>
</evidence>
<dbReference type="Proteomes" id="UP000198964">
    <property type="component" value="Unassembled WGS sequence"/>
</dbReference>
<dbReference type="Gene3D" id="1.20.140.70">
    <property type="entry name" value="Oligopeptidase f, N-terminal domain"/>
    <property type="match status" value="1"/>
</dbReference>
<evidence type="ECO:0000313" key="10">
    <source>
        <dbReference type="EMBL" id="SFE59952.1"/>
    </source>
</evidence>
<gene>
    <name evidence="10" type="ORF">SAMN05216283_101520</name>
</gene>
<dbReference type="InterPro" id="IPR045090">
    <property type="entry name" value="Pept_M3A_M3B"/>
</dbReference>
<dbReference type="Pfam" id="PF08439">
    <property type="entry name" value="Peptidase_M3_N"/>
    <property type="match status" value="1"/>
</dbReference>
<name>A0A1I2BV26_9BACT</name>